<dbReference type="Gene3D" id="3.75.10.10">
    <property type="entry name" value="L-arginine/glycine Amidinotransferase, Chain A"/>
    <property type="match status" value="1"/>
</dbReference>
<sequence length="316" mass="34954">MQSARTVFLVRPTRFTFNVETAQSNHFQRYMAGLDAEAIQARAFAEFDAVVATLRAHHMQVLVFEAPAEPHTPDAVFPNNWGTFHPDGRVLLYPMCAPNRRPERRPDILETLGQHFGIREVVDLSEHEQAGRFLEGTGSIIFDHVHRIAYAALSARTDEGLFREVAAKLGYEPVAFRAHDADGHDIYHTNVMMCVGARFAVVCLESITNPAERAAVVESLTRTGHEILPITLAQVACFAGNMLTLQPSHGPELLALSQSAYDALRPEERQLLEQYAELLPLTIPTIETIGGGSARCMLAEVFLPVAEPVAGPHRQQ</sequence>
<dbReference type="InterPro" id="IPR014541">
    <property type="entry name" value="Amdntrnsf_FN0238"/>
</dbReference>
<dbReference type="Pfam" id="PF19420">
    <property type="entry name" value="DDAH_eukar"/>
    <property type="match status" value="1"/>
</dbReference>
<evidence type="ECO:0000313" key="2">
    <source>
        <dbReference type="Proteomes" id="UP000829647"/>
    </source>
</evidence>
<dbReference type="PIRSF" id="PIRSF028188">
    <property type="entry name" value="Amdntrnsf_FN0238"/>
    <property type="match status" value="1"/>
</dbReference>
<dbReference type="SUPFAM" id="SSF55909">
    <property type="entry name" value="Pentein"/>
    <property type="match status" value="1"/>
</dbReference>
<name>A0ABY4JF08_9BACT</name>
<keyword evidence="2" id="KW-1185">Reference proteome</keyword>
<accession>A0ABY4JF08</accession>
<evidence type="ECO:0000313" key="1">
    <source>
        <dbReference type="EMBL" id="UPL50351.1"/>
    </source>
</evidence>
<reference evidence="1 2" key="1">
    <citation type="submission" date="2022-04" db="EMBL/GenBank/DDBJ databases">
        <title>Hymenobacter sp. isolated from the air.</title>
        <authorList>
            <person name="Won M."/>
            <person name="Lee C.-M."/>
            <person name="Woen H.-Y."/>
            <person name="Kwon S.-W."/>
        </authorList>
    </citation>
    <scope>NUCLEOTIDE SEQUENCE [LARGE SCALE GENOMIC DNA]</scope>
    <source>
        <strain evidence="2">5516 S-25</strain>
    </source>
</reference>
<gene>
    <name evidence="1" type="ORF">MWH26_05445</name>
</gene>
<dbReference type="Proteomes" id="UP000829647">
    <property type="component" value="Chromosome"/>
</dbReference>
<protein>
    <submittedName>
        <fullName evidence="1">Arginine deiminase-related protein</fullName>
    </submittedName>
</protein>
<proteinExistence type="predicted"/>
<dbReference type="PANTHER" id="PTHR43224">
    <property type="entry name" value="AMIDINOTRANSFERASE"/>
    <property type="match status" value="1"/>
</dbReference>
<dbReference type="RefSeq" id="WP_247976384.1">
    <property type="nucleotide sequence ID" value="NZ_CP095848.1"/>
</dbReference>
<organism evidence="1 2">
    <name type="scientific">Hymenobacter sublimis</name>
    <dbReference type="NCBI Taxonomy" id="2933777"/>
    <lineage>
        <taxon>Bacteria</taxon>
        <taxon>Pseudomonadati</taxon>
        <taxon>Bacteroidota</taxon>
        <taxon>Cytophagia</taxon>
        <taxon>Cytophagales</taxon>
        <taxon>Hymenobacteraceae</taxon>
        <taxon>Hymenobacter</taxon>
    </lineage>
</organism>
<dbReference type="EMBL" id="CP095848">
    <property type="protein sequence ID" value="UPL50351.1"/>
    <property type="molecule type" value="Genomic_DNA"/>
</dbReference>
<dbReference type="PANTHER" id="PTHR43224:SF1">
    <property type="entry name" value="AMIDINOTRANSFERASE"/>
    <property type="match status" value="1"/>
</dbReference>
<dbReference type="NCBIfam" id="NF046062">
    <property type="entry name" value="citrull_CtlX"/>
    <property type="match status" value="1"/>
</dbReference>